<sequence>MSIPVCHGQDQILSLVDEDQDKVVTDGSRHISSNDSTSSSAPSRSVSLMVGSRSNTWMIRPLALPSLTCLFRSSQSSSSRTKKPISMLGSISRMCSRRRRRVWYVDSSSGLYGWLSSSPVDSARGVRQGRVWCGSR</sequence>
<feature type="compositionally biased region" description="Low complexity" evidence="1">
    <location>
        <begin position="30"/>
        <end position="45"/>
    </location>
</feature>
<reference evidence="2" key="1">
    <citation type="submission" date="2014-02" db="EMBL/GenBank/DDBJ databases">
        <title>The Genome Sequence of Trichophyton rubrum (morphotype fischeri) CBS 288.86.</title>
        <authorList>
            <consortium name="The Broad Institute Genomics Platform"/>
            <person name="Cuomo C.A."/>
            <person name="White T.C."/>
            <person name="Graser Y."/>
            <person name="Martinez-Rossi N."/>
            <person name="Heitman J."/>
            <person name="Young S.K."/>
            <person name="Zeng Q."/>
            <person name="Gargeya S."/>
            <person name="Abouelleil A."/>
            <person name="Alvarado L."/>
            <person name="Chapman S.B."/>
            <person name="Gainer-Dewar J."/>
            <person name="Goldberg J."/>
            <person name="Griggs A."/>
            <person name="Gujja S."/>
            <person name="Hansen M."/>
            <person name="Howarth C."/>
            <person name="Imamovic A."/>
            <person name="Larimer J."/>
            <person name="Martinez D."/>
            <person name="Murphy C."/>
            <person name="Pearson M.D."/>
            <person name="Persinoti G."/>
            <person name="Poon T."/>
            <person name="Priest M."/>
            <person name="Roberts A.D."/>
            <person name="Saif S."/>
            <person name="Shea T.D."/>
            <person name="Sykes S.N."/>
            <person name="Wortman J."/>
            <person name="Nusbaum C."/>
            <person name="Birren B."/>
        </authorList>
    </citation>
    <scope>NUCLEOTIDE SEQUENCE [LARGE SCALE GENOMIC DNA]</scope>
    <source>
        <strain evidence="2">CBS 288.86</strain>
    </source>
</reference>
<evidence type="ECO:0000256" key="1">
    <source>
        <dbReference type="SAM" id="MobiDB-lite"/>
    </source>
</evidence>
<dbReference type="HOGENOM" id="CLU_1876920_0_0_1"/>
<dbReference type="AlphaFoldDB" id="A0A022VTE1"/>
<protein>
    <submittedName>
        <fullName evidence="2">Uncharacterized protein</fullName>
    </submittedName>
</protein>
<dbReference type="EMBL" id="KK207909">
    <property type="protein sequence ID" value="EZF49199.1"/>
    <property type="molecule type" value="Genomic_DNA"/>
</dbReference>
<dbReference type="Proteomes" id="UP000023758">
    <property type="component" value="Unassembled WGS sequence"/>
</dbReference>
<gene>
    <name evidence="2" type="ORF">H103_07319</name>
</gene>
<name>A0A022VTE1_TRIRU</name>
<evidence type="ECO:0000313" key="2">
    <source>
        <dbReference type="EMBL" id="EZF49199.1"/>
    </source>
</evidence>
<accession>A0A022VTE1</accession>
<organism evidence="2">
    <name type="scientific">Trichophyton rubrum CBS 288.86</name>
    <dbReference type="NCBI Taxonomy" id="1215330"/>
    <lineage>
        <taxon>Eukaryota</taxon>
        <taxon>Fungi</taxon>
        <taxon>Dikarya</taxon>
        <taxon>Ascomycota</taxon>
        <taxon>Pezizomycotina</taxon>
        <taxon>Eurotiomycetes</taxon>
        <taxon>Eurotiomycetidae</taxon>
        <taxon>Onygenales</taxon>
        <taxon>Arthrodermataceae</taxon>
        <taxon>Trichophyton</taxon>
    </lineage>
</organism>
<feature type="region of interest" description="Disordered" evidence="1">
    <location>
        <begin position="26"/>
        <end position="45"/>
    </location>
</feature>
<proteinExistence type="predicted"/>